<evidence type="ECO:0000256" key="9">
    <source>
        <dbReference type="RuleBase" id="RU280818"/>
    </source>
</evidence>
<accession>A0AA38RKE8</accession>
<evidence type="ECO:0000313" key="12">
    <source>
        <dbReference type="EMBL" id="KAJ9134058.1"/>
    </source>
</evidence>
<dbReference type="InterPro" id="IPR019775">
    <property type="entry name" value="WD40_repeat_CS"/>
</dbReference>
<dbReference type="InterPro" id="IPR020472">
    <property type="entry name" value="WD40_PAC1"/>
</dbReference>
<dbReference type="Gene3D" id="2.130.10.10">
    <property type="entry name" value="YVTN repeat-like/Quinoprotein amine dehydrogenase"/>
    <property type="match status" value="1"/>
</dbReference>
<dbReference type="Pfam" id="PF16300">
    <property type="entry name" value="WD40_4"/>
    <property type="match status" value="1"/>
</dbReference>
<evidence type="ECO:0000256" key="6">
    <source>
        <dbReference type="ARBA" id="ARBA00023203"/>
    </source>
</evidence>
<dbReference type="InterPro" id="IPR015048">
    <property type="entry name" value="DUF1899"/>
</dbReference>
<dbReference type="GO" id="GO:0051015">
    <property type="term" value="F:actin filament binding"/>
    <property type="evidence" value="ECO:0007669"/>
    <property type="project" value="TreeGrafter"/>
</dbReference>
<dbReference type="Pfam" id="PF00400">
    <property type="entry name" value="WD40"/>
    <property type="match status" value="3"/>
</dbReference>
<dbReference type="GO" id="GO:0007015">
    <property type="term" value="P:actin filament organization"/>
    <property type="evidence" value="ECO:0007669"/>
    <property type="project" value="TreeGrafter"/>
</dbReference>
<dbReference type="PANTHER" id="PTHR10856:SF0">
    <property type="entry name" value="CORONIN"/>
    <property type="match status" value="1"/>
</dbReference>
<feature type="repeat" description="WD" evidence="8">
    <location>
        <begin position="77"/>
        <end position="119"/>
    </location>
</feature>
<organism evidence="12 13">
    <name type="scientific">Coniochaeta hoffmannii</name>
    <dbReference type="NCBI Taxonomy" id="91930"/>
    <lineage>
        <taxon>Eukaryota</taxon>
        <taxon>Fungi</taxon>
        <taxon>Dikarya</taxon>
        <taxon>Ascomycota</taxon>
        <taxon>Pezizomycotina</taxon>
        <taxon>Sordariomycetes</taxon>
        <taxon>Sordariomycetidae</taxon>
        <taxon>Coniochaetales</taxon>
        <taxon>Coniochaetaceae</taxon>
        <taxon>Coniochaeta</taxon>
    </lineage>
</organism>
<keyword evidence="3 8" id="KW-0853">WD repeat</keyword>
<evidence type="ECO:0000256" key="7">
    <source>
        <dbReference type="ARBA" id="ARBA00062568"/>
    </source>
</evidence>
<comment type="caution">
    <text evidence="12">The sequence shown here is derived from an EMBL/GenBank/DDBJ whole genome shotgun (WGS) entry which is preliminary data.</text>
</comment>
<gene>
    <name evidence="12" type="ORF">NKR19_g8830</name>
</gene>
<keyword evidence="5" id="KW-0175">Coiled coil</keyword>
<evidence type="ECO:0000256" key="10">
    <source>
        <dbReference type="SAM" id="MobiDB-lite"/>
    </source>
</evidence>
<dbReference type="EMBL" id="JANBVN010000190">
    <property type="protein sequence ID" value="KAJ9134058.1"/>
    <property type="molecule type" value="Genomic_DNA"/>
</dbReference>
<dbReference type="AlphaFoldDB" id="A0AA38RKE8"/>
<dbReference type="SUPFAM" id="SSF50978">
    <property type="entry name" value="WD40 repeat-like"/>
    <property type="match status" value="1"/>
</dbReference>
<dbReference type="PRINTS" id="PR00320">
    <property type="entry name" value="GPROTEINBRPT"/>
</dbReference>
<comment type="subunit">
    <text evidence="7">Binds to F-actin.</text>
</comment>
<dbReference type="PROSITE" id="PS50294">
    <property type="entry name" value="WD_REPEATS_REGION"/>
    <property type="match status" value="3"/>
</dbReference>
<reference evidence="12" key="1">
    <citation type="submission" date="2022-07" db="EMBL/GenBank/DDBJ databases">
        <title>Fungi with potential for degradation of polypropylene.</title>
        <authorList>
            <person name="Gostincar C."/>
        </authorList>
    </citation>
    <scope>NUCLEOTIDE SEQUENCE</scope>
    <source>
        <strain evidence="12">EXF-13287</strain>
    </source>
</reference>
<feature type="repeat" description="WD" evidence="8">
    <location>
        <begin position="175"/>
        <end position="216"/>
    </location>
</feature>
<evidence type="ECO:0000313" key="13">
    <source>
        <dbReference type="Proteomes" id="UP001174691"/>
    </source>
</evidence>
<evidence type="ECO:0000256" key="2">
    <source>
        <dbReference type="ARBA" id="ARBA00022553"/>
    </source>
</evidence>
<comment type="similarity">
    <text evidence="1 9">Belongs to the WD repeat coronin family.</text>
</comment>
<evidence type="ECO:0000259" key="11">
    <source>
        <dbReference type="SMART" id="SM01166"/>
    </source>
</evidence>
<protein>
    <recommendedName>
        <fullName evidence="9">Coronin</fullName>
    </recommendedName>
</protein>
<feature type="region of interest" description="Disordered" evidence="10">
    <location>
        <begin position="414"/>
        <end position="526"/>
    </location>
</feature>
<dbReference type="InterPro" id="IPR001680">
    <property type="entry name" value="WD40_rpt"/>
</dbReference>
<dbReference type="Proteomes" id="UP001174691">
    <property type="component" value="Unassembled WGS sequence"/>
</dbReference>
<feature type="repeat" description="WD" evidence="8">
    <location>
        <begin position="133"/>
        <end position="175"/>
    </location>
</feature>
<evidence type="ECO:0000256" key="1">
    <source>
        <dbReference type="ARBA" id="ARBA00009482"/>
    </source>
</evidence>
<dbReference type="InterPro" id="IPR036322">
    <property type="entry name" value="WD40_repeat_dom_sf"/>
</dbReference>
<name>A0AA38RKE8_9PEZI</name>
<keyword evidence="2" id="KW-0597">Phosphoprotein</keyword>
<evidence type="ECO:0000256" key="8">
    <source>
        <dbReference type="PROSITE-ProRule" id="PRU00221"/>
    </source>
</evidence>
<dbReference type="GO" id="GO:0030479">
    <property type="term" value="C:actin cortical patch"/>
    <property type="evidence" value="ECO:0007669"/>
    <property type="project" value="UniProtKB-ARBA"/>
</dbReference>
<keyword evidence="6" id="KW-0009">Actin-binding</keyword>
<dbReference type="InterPro" id="IPR015505">
    <property type="entry name" value="Coronin"/>
</dbReference>
<evidence type="ECO:0000256" key="4">
    <source>
        <dbReference type="ARBA" id="ARBA00022737"/>
    </source>
</evidence>
<dbReference type="InterPro" id="IPR015943">
    <property type="entry name" value="WD40/YVTN_repeat-like_dom_sf"/>
</dbReference>
<keyword evidence="4 9" id="KW-0677">Repeat</keyword>
<evidence type="ECO:0000256" key="5">
    <source>
        <dbReference type="ARBA" id="ARBA00023054"/>
    </source>
</evidence>
<dbReference type="SMART" id="SM00320">
    <property type="entry name" value="WD40"/>
    <property type="match status" value="4"/>
</dbReference>
<dbReference type="Pfam" id="PF08953">
    <property type="entry name" value="DUF1899"/>
    <property type="match status" value="1"/>
</dbReference>
<feature type="domain" description="DUF1899" evidence="11">
    <location>
        <begin position="4"/>
        <end position="68"/>
    </location>
</feature>
<dbReference type="FunFam" id="2.130.10.10:FF:000197">
    <property type="entry name" value="Coronin"/>
    <property type="match status" value="1"/>
</dbReference>
<dbReference type="SMART" id="SM01167">
    <property type="entry name" value="DUF1900"/>
    <property type="match status" value="1"/>
</dbReference>
<feature type="compositionally biased region" description="Low complexity" evidence="10">
    <location>
        <begin position="517"/>
        <end position="526"/>
    </location>
</feature>
<dbReference type="PANTHER" id="PTHR10856">
    <property type="entry name" value="CORONIN"/>
    <property type="match status" value="1"/>
</dbReference>
<dbReference type="PROSITE" id="PS00678">
    <property type="entry name" value="WD_REPEATS_1"/>
    <property type="match status" value="2"/>
</dbReference>
<proteinExistence type="inferred from homology"/>
<dbReference type="SMART" id="SM01166">
    <property type="entry name" value="DUF1899"/>
    <property type="match status" value="1"/>
</dbReference>
<evidence type="ECO:0000256" key="3">
    <source>
        <dbReference type="ARBA" id="ARBA00022574"/>
    </source>
</evidence>
<dbReference type="PROSITE" id="PS50082">
    <property type="entry name" value="WD_REPEATS_2"/>
    <property type="match status" value="3"/>
</dbReference>
<sequence>MAGRFVRASKYRHVFGKPTRKEFCYDNLHISRNAWDTNLVKANPEYLSVNWESSGGGAFAVIPLNEKGKVPDQIPLFRGHTAAVLDTDWNPFNDRIIASGADDGKVFLWHVPEGFTLHIDAEEIEDVAPVSKLTGHSRKVGQVLFNPAAENILASASGDFTIKLWDVGTGQSHLTLKHADIVQSLSWSADGGLMVTTSRDKKLRVWDVRQEKPVHEYPGHEGAKNSRAVWMGEHNRIATTGFSRMSDRQIGLWEPGRKDPIGGFTMLDSISGVCMPFWDDGSNCLYLAGKGDGNIRYFEYENDKFEFLSEYKSGEPQRGIAFLPRRGINVHENEVMRAYKTVNDSHIEPISFTVPRRAETFQSDIYPPAVGTKPAFSALDWLNGKTGLPPKIDLESVYEGNAPVEVAAEAYPAVSRAPPPSTADQKASISAMADKYKADESSSEDDDAETSSFEEIPKPVQRTTSVPAAQQPAKPTPAVQPPRATAAATSPVKSPAAARFPDPAPQPQAKPTSQTPAASASSLESSLETIKQLLEQQTRIISTQSERIGQLAAEVETLKKRVGNGPAATQDQSERIRQLELELEAARS</sequence>
<keyword evidence="13" id="KW-1185">Reference proteome</keyword>